<evidence type="ECO:0000256" key="4">
    <source>
        <dbReference type="ARBA" id="ARBA00022475"/>
    </source>
</evidence>
<keyword evidence="3" id="KW-0813">Transport</keyword>
<evidence type="ECO:0000256" key="7">
    <source>
        <dbReference type="ARBA" id="ARBA00023136"/>
    </source>
</evidence>
<evidence type="ECO:0000256" key="8">
    <source>
        <dbReference type="SAM" id="Phobius"/>
    </source>
</evidence>
<dbReference type="EMBL" id="LRDH01000134">
    <property type="protein sequence ID" value="PPV12706.1"/>
    <property type="molecule type" value="Genomic_DNA"/>
</dbReference>
<dbReference type="InterPro" id="IPR002549">
    <property type="entry name" value="AI-2E-like"/>
</dbReference>
<keyword evidence="7 8" id="KW-0472">Membrane</keyword>
<dbReference type="Pfam" id="PF01594">
    <property type="entry name" value="AI-2E_transport"/>
    <property type="match status" value="1"/>
</dbReference>
<feature type="transmembrane region" description="Helical" evidence="8">
    <location>
        <begin position="12"/>
        <end position="33"/>
    </location>
</feature>
<accession>A0A2S7F7F2</accession>
<evidence type="ECO:0000313" key="9">
    <source>
        <dbReference type="EMBL" id="PPV12706.1"/>
    </source>
</evidence>
<reference evidence="9 10" key="1">
    <citation type="submission" date="2016-01" db="EMBL/GenBank/DDBJ databases">
        <title>Characterization of the Clostridium difficile lineages that are prevalent in Hong Kong and China.</title>
        <authorList>
            <person name="Kwok J.S.-L."/>
            <person name="Lam W.-Y."/>
            <person name="Ip M."/>
            <person name="Chan T.-F."/>
            <person name="Hawkey P.M."/>
            <person name="Tsui S.K.-W."/>
        </authorList>
    </citation>
    <scope>NUCLEOTIDE SEQUENCE [LARGE SCALE GENOMIC DNA]</scope>
    <source>
        <strain evidence="9 10">300064</strain>
    </source>
</reference>
<dbReference type="AlphaFoldDB" id="A0A2S7F7F2"/>
<proteinExistence type="inferred from homology"/>
<comment type="similarity">
    <text evidence="2">Belongs to the autoinducer-2 exporter (AI-2E) (TC 2.A.86) family.</text>
</comment>
<evidence type="ECO:0000256" key="6">
    <source>
        <dbReference type="ARBA" id="ARBA00022989"/>
    </source>
</evidence>
<keyword evidence="4" id="KW-1003">Cell membrane</keyword>
<comment type="caution">
    <text evidence="9">The sequence shown here is derived from an EMBL/GenBank/DDBJ whole genome shotgun (WGS) entry which is preliminary data.</text>
</comment>
<comment type="subcellular location">
    <subcellularLocation>
        <location evidence="1">Cell membrane</location>
        <topology evidence="1">Multi-pass membrane protein</topology>
    </subcellularLocation>
</comment>
<feature type="transmembrane region" description="Helical" evidence="8">
    <location>
        <begin position="318"/>
        <end position="340"/>
    </location>
</feature>
<evidence type="ECO:0000256" key="3">
    <source>
        <dbReference type="ARBA" id="ARBA00022448"/>
    </source>
</evidence>
<name>A0A2S7F7F2_CLOBU</name>
<feature type="transmembrane region" description="Helical" evidence="8">
    <location>
        <begin position="221"/>
        <end position="243"/>
    </location>
</feature>
<evidence type="ECO:0000256" key="1">
    <source>
        <dbReference type="ARBA" id="ARBA00004651"/>
    </source>
</evidence>
<feature type="transmembrane region" description="Helical" evidence="8">
    <location>
        <begin position="274"/>
        <end position="298"/>
    </location>
</feature>
<dbReference type="PANTHER" id="PTHR21716:SF53">
    <property type="entry name" value="PERMEASE PERM-RELATED"/>
    <property type="match status" value="1"/>
</dbReference>
<organism evidence="9 10">
    <name type="scientific">Clostridium butyricum</name>
    <dbReference type="NCBI Taxonomy" id="1492"/>
    <lineage>
        <taxon>Bacteria</taxon>
        <taxon>Bacillati</taxon>
        <taxon>Bacillota</taxon>
        <taxon>Clostridia</taxon>
        <taxon>Eubacteriales</taxon>
        <taxon>Clostridiaceae</taxon>
        <taxon>Clostridium</taxon>
    </lineage>
</organism>
<dbReference type="GO" id="GO:0005886">
    <property type="term" value="C:plasma membrane"/>
    <property type="evidence" value="ECO:0007669"/>
    <property type="project" value="UniProtKB-SubCell"/>
</dbReference>
<feature type="transmembrane region" description="Helical" evidence="8">
    <location>
        <begin position="249"/>
        <end position="267"/>
    </location>
</feature>
<evidence type="ECO:0000256" key="5">
    <source>
        <dbReference type="ARBA" id="ARBA00022692"/>
    </source>
</evidence>
<evidence type="ECO:0000256" key="2">
    <source>
        <dbReference type="ARBA" id="ARBA00009773"/>
    </source>
</evidence>
<dbReference type="PANTHER" id="PTHR21716">
    <property type="entry name" value="TRANSMEMBRANE PROTEIN"/>
    <property type="match status" value="1"/>
</dbReference>
<feature type="transmembrane region" description="Helical" evidence="8">
    <location>
        <begin position="159"/>
        <end position="185"/>
    </location>
</feature>
<dbReference type="RefSeq" id="WP_043663530.1">
    <property type="nucleotide sequence ID" value="NZ_CANCWB010000001.1"/>
</dbReference>
<keyword evidence="5 8" id="KW-0812">Transmembrane</keyword>
<gene>
    <name evidence="9" type="ORF">AWN73_18090</name>
</gene>
<feature type="transmembrane region" description="Helical" evidence="8">
    <location>
        <begin position="72"/>
        <end position="94"/>
    </location>
</feature>
<dbReference type="GO" id="GO:0055085">
    <property type="term" value="P:transmembrane transport"/>
    <property type="evidence" value="ECO:0007669"/>
    <property type="project" value="TreeGrafter"/>
</dbReference>
<protein>
    <submittedName>
        <fullName evidence="9">Permease</fullName>
    </submittedName>
</protein>
<sequence>MFINKNIKYRDILIFALIGVIGYKFIDNYKYFFSLINKGLSILSPFIYALVCAYVLNPVVKCFERKFNIKRSFAIAATYLILIGIVFVGLFFTIPSIIDSILNITGEIPNYMVKVQELINMSLSNERINELITQSGLLSSIQNIATQIGNVSMDLLQDFALYLLSLTSNLVNIVLGFLISIYVLIEKDNITKMAKTLTYMSLKEKNGSRLVSFIRTYNKMIGMYVGIKAIDSMIIGSLALIGLSILKVPYAPLLALIVGITNMIPYFGPLVGIVISFVVTLFSSPLQAVVVAMLLFALQQFDAWYLEPKLIGKKVGVSPLGIIFGVTLGGGILGPVGMILGSPTMATARIYYNKLVDRFKESNKELVEKENLDK</sequence>
<dbReference type="Proteomes" id="UP000238081">
    <property type="component" value="Unassembled WGS sequence"/>
</dbReference>
<feature type="transmembrane region" description="Helical" evidence="8">
    <location>
        <begin position="39"/>
        <end position="60"/>
    </location>
</feature>
<evidence type="ECO:0000313" key="10">
    <source>
        <dbReference type="Proteomes" id="UP000238081"/>
    </source>
</evidence>
<keyword evidence="6 8" id="KW-1133">Transmembrane helix</keyword>